<organism evidence="1">
    <name type="scientific">freshwater metagenome</name>
    <dbReference type="NCBI Taxonomy" id="449393"/>
    <lineage>
        <taxon>unclassified sequences</taxon>
        <taxon>metagenomes</taxon>
        <taxon>ecological metagenomes</taxon>
    </lineage>
</organism>
<proteinExistence type="predicted"/>
<accession>A0A6J6GMH8</accession>
<reference evidence="1" key="1">
    <citation type="submission" date="2020-05" db="EMBL/GenBank/DDBJ databases">
        <authorList>
            <person name="Chiriac C."/>
            <person name="Salcher M."/>
            <person name="Ghai R."/>
            <person name="Kavagutti S V."/>
        </authorList>
    </citation>
    <scope>NUCLEOTIDE SEQUENCE</scope>
</reference>
<dbReference type="AlphaFoldDB" id="A0A6J6GMH8"/>
<protein>
    <submittedName>
        <fullName evidence="1">Unannotated protein</fullName>
    </submittedName>
</protein>
<name>A0A6J6GMH8_9ZZZZ</name>
<gene>
    <name evidence="1" type="ORF">UFOPK1722_02174</name>
</gene>
<dbReference type="EMBL" id="CAEZTS010000305">
    <property type="protein sequence ID" value="CAB4600344.1"/>
    <property type="molecule type" value="Genomic_DNA"/>
</dbReference>
<evidence type="ECO:0000313" key="1">
    <source>
        <dbReference type="EMBL" id="CAB4600344.1"/>
    </source>
</evidence>
<sequence length="71" mass="7914">MEASKLLKDLRVWAGLTQADVVRRLVGAMGFAIHVDGRLDPEVQARKLADVLQLAEQLPYHPKPLATARLR</sequence>